<evidence type="ECO:0000256" key="11">
    <source>
        <dbReference type="ARBA" id="ARBA00031350"/>
    </source>
</evidence>
<comment type="subcellular location">
    <subcellularLocation>
        <location evidence="1">Cytoplasm</location>
    </subcellularLocation>
</comment>
<evidence type="ECO:0000256" key="7">
    <source>
        <dbReference type="ARBA" id="ARBA00022679"/>
    </source>
</evidence>
<dbReference type="Proteomes" id="UP000267408">
    <property type="component" value="Unassembled WGS sequence"/>
</dbReference>
<feature type="region of interest" description="Disordered" evidence="12">
    <location>
        <begin position="1"/>
        <end position="21"/>
    </location>
</feature>
<dbReference type="CDD" id="cd02440">
    <property type="entry name" value="AdoMet_MTases"/>
    <property type="match status" value="1"/>
</dbReference>
<dbReference type="Gene3D" id="3.40.50.150">
    <property type="entry name" value="Vaccinia Virus protein VP39"/>
    <property type="match status" value="1"/>
</dbReference>
<evidence type="ECO:0000256" key="1">
    <source>
        <dbReference type="ARBA" id="ARBA00004496"/>
    </source>
</evidence>
<evidence type="ECO:0000256" key="10">
    <source>
        <dbReference type="ARBA" id="ARBA00031323"/>
    </source>
</evidence>
<keyword evidence="6 13" id="KW-0489">Methyltransferase</keyword>
<dbReference type="Pfam" id="PF01135">
    <property type="entry name" value="PCMT"/>
    <property type="match status" value="1"/>
</dbReference>
<comment type="similarity">
    <text evidence="2">Belongs to the methyltransferase superfamily. L-isoaspartyl/D-aspartyl protein methyltransferase family.</text>
</comment>
<keyword evidence="8" id="KW-0949">S-adenosyl-L-methionine</keyword>
<keyword evidence="7 13" id="KW-0808">Transferase</keyword>
<evidence type="ECO:0000256" key="6">
    <source>
        <dbReference type="ARBA" id="ARBA00022603"/>
    </source>
</evidence>
<dbReference type="SUPFAM" id="SSF53335">
    <property type="entry name" value="S-adenosyl-L-methionine-dependent methyltransferases"/>
    <property type="match status" value="1"/>
</dbReference>
<evidence type="ECO:0000256" key="12">
    <source>
        <dbReference type="SAM" id="MobiDB-lite"/>
    </source>
</evidence>
<dbReference type="GO" id="GO:0005737">
    <property type="term" value="C:cytoplasm"/>
    <property type="evidence" value="ECO:0007669"/>
    <property type="project" value="UniProtKB-SubCell"/>
</dbReference>
<dbReference type="InterPro" id="IPR029063">
    <property type="entry name" value="SAM-dependent_MTases_sf"/>
</dbReference>
<evidence type="ECO:0000256" key="4">
    <source>
        <dbReference type="ARBA" id="ARBA00013346"/>
    </source>
</evidence>
<dbReference type="RefSeq" id="WP_244256709.1">
    <property type="nucleotide sequence ID" value="NZ_RJVJ01000001.1"/>
</dbReference>
<organism evidence="13 14">
    <name type="scientific">Kitasatospora cineracea</name>
    <dbReference type="NCBI Taxonomy" id="88074"/>
    <lineage>
        <taxon>Bacteria</taxon>
        <taxon>Bacillati</taxon>
        <taxon>Actinomycetota</taxon>
        <taxon>Actinomycetes</taxon>
        <taxon>Kitasatosporales</taxon>
        <taxon>Streptomycetaceae</taxon>
        <taxon>Kitasatospora</taxon>
    </lineage>
</organism>
<name>A0A8G1UIC4_9ACTN</name>
<evidence type="ECO:0000256" key="5">
    <source>
        <dbReference type="ARBA" id="ARBA00022490"/>
    </source>
</evidence>
<evidence type="ECO:0000256" key="3">
    <source>
        <dbReference type="ARBA" id="ARBA00011890"/>
    </source>
</evidence>
<evidence type="ECO:0000256" key="2">
    <source>
        <dbReference type="ARBA" id="ARBA00005369"/>
    </source>
</evidence>
<dbReference type="AlphaFoldDB" id="A0A8G1UIC4"/>
<dbReference type="GO" id="GO:0004719">
    <property type="term" value="F:protein-L-isoaspartate (D-aspartate) O-methyltransferase activity"/>
    <property type="evidence" value="ECO:0007669"/>
    <property type="project" value="UniProtKB-EC"/>
</dbReference>
<dbReference type="PANTHER" id="PTHR11579:SF0">
    <property type="entry name" value="PROTEIN-L-ISOASPARTATE(D-ASPARTATE) O-METHYLTRANSFERASE"/>
    <property type="match status" value="1"/>
</dbReference>
<evidence type="ECO:0000313" key="14">
    <source>
        <dbReference type="Proteomes" id="UP000267408"/>
    </source>
</evidence>
<reference evidence="13 14" key="1">
    <citation type="submission" date="2018-11" db="EMBL/GenBank/DDBJ databases">
        <title>Sequencing the genomes of 1000 actinobacteria strains.</title>
        <authorList>
            <person name="Klenk H.-P."/>
        </authorList>
    </citation>
    <scope>NUCLEOTIDE SEQUENCE [LARGE SCALE GENOMIC DNA]</scope>
    <source>
        <strain evidence="13 14">DSM 44780</strain>
    </source>
</reference>
<comment type="caution">
    <text evidence="13">The sequence shown here is derived from an EMBL/GenBank/DDBJ whole genome shotgun (WGS) entry which is preliminary data.</text>
</comment>
<gene>
    <name evidence="13" type="ORF">EDD39_2779</name>
</gene>
<accession>A0A8G1UIC4</accession>
<evidence type="ECO:0000256" key="9">
    <source>
        <dbReference type="ARBA" id="ARBA00030757"/>
    </source>
</evidence>
<dbReference type="EC" id="2.1.1.77" evidence="3"/>
<dbReference type="GO" id="GO:0032259">
    <property type="term" value="P:methylation"/>
    <property type="evidence" value="ECO:0007669"/>
    <property type="project" value="UniProtKB-KW"/>
</dbReference>
<sequence>MPDTVWPGRADGVRQGGAVRRAGDPDGWWDAVYRDVPLTTQWDDGAYSGDAPGRVPSSSSSMPGMVFSMLAVLEVTGGERVLEIGTGTGWNAALLAHRLDSANVTTVEVDAATAAAARHRLARAGYAPVTVVGDGERGHPPGAPFDRVLATCSVRRVPYAWVEQCRPGGLVVAPWGPEYGGEGVVKLTVRQDGTASGTFVRSSAFMRLRGQRSVRPGSRGYLSAPWPADGATSTTSLSPEELGGWVAMFALGVQLPGVFPLVERYPDGSYTLWLHDTAVTSWATADWEPGRTEFAVVQSGPRRLWDEAERAWRWWNANGRPGFERFGLTVGPERCTVWLDAPDRPVPQAG</sequence>
<evidence type="ECO:0000313" key="13">
    <source>
        <dbReference type="EMBL" id="ROR44575.1"/>
    </source>
</evidence>
<dbReference type="EMBL" id="RJVJ01000001">
    <property type="protein sequence ID" value="ROR44575.1"/>
    <property type="molecule type" value="Genomic_DNA"/>
</dbReference>
<dbReference type="InterPro" id="IPR000682">
    <property type="entry name" value="PCMT"/>
</dbReference>
<protein>
    <recommendedName>
        <fullName evidence="4">Protein-L-isoaspartate O-methyltransferase</fullName>
        <ecNumber evidence="3">2.1.1.77</ecNumber>
    </recommendedName>
    <alternativeName>
        <fullName evidence="11">L-isoaspartyl protein carboxyl methyltransferase</fullName>
    </alternativeName>
    <alternativeName>
        <fullName evidence="9">Protein L-isoaspartyl methyltransferase</fullName>
    </alternativeName>
    <alternativeName>
        <fullName evidence="10">Protein-beta-aspartate methyltransferase</fullName>
    </alternativeName>
</protein>
<proteinExistence type="inferred from homology"/>
<dbReference type="PANTHER" id="PTHR11579">
    <property type="entry name" value="PROTEIN-L-ISOASPARTATE O-METHYLTRANSFERASE"/>
    <property type="match status" value="1"/>
</dbReference>
<evidence type="ECO:0000256" key="8">
    <source>
        <dbReference type="ARBA" id="ARBA00022691"/>
    </source>
</evidence>
<keyword evidence="5" id="KW-0963">Cytoplasm</keyword>